<dbReference type="Ensembl" id="ENSCMUT00000036379.1">
    <property type="protein sequence ID" value="ENSCMUP00000030137.1"/>
    <property type="gene ID" value="ENSCMUG00000006723.2"/>
</dbReference>
<evidence type="ECO:0000256" key="1">
    <source>
        <dbReference type="SAM" id="MobiDB-lite"/>
    </source>
</evidence>
<feature type="domain" description="DUF4537" evidence="2">
    <location>
        <begin position="85"/>
        <end position="220"/>
    </location>
</feature>
<feature type="region of interest" description="Disordered" evidence="1">
    <location>
        <begin position="338"/>
        <end position="415"/>
    </location>
</feature>
<organism evidence="3 4">
    <name type="scientific">Corvus moneduloides</name>
    <name type="common">New Caledonian crow</name>
    <dbReference type="NCBI Taxonomy" id="1196302"/>
    <lineage>
        <taxon>Eukaryota</taxon>
        <taxon>Metazoa</taxon>
        <taxon>Chordata</taxon>
        <taxon>Craniata</taxon>
        <taxon>Vertebrata</taxon>
        <taxon>Euteleostomi</taxon>
        <taxon>Archelosauria</taxon>
        <taxon>Archosauria</taxon>
        <taxon>Dinosauria</taxon>
        <taxon>Saurischia</taxon>
        <taxon>Theropoda</taxon>
        <taxon>Coelurosauria</taxon>
        <taxon>Aves</taxon>
        <taxon>Neognathae</taxon>
        <taxon>Neoaves</taxon>
        <taxon>Telluraves</taxon>
        <taxon>Australaves</taxon>
        <taxon>Passeriformes</taxon>
        <taxon>Corvoidea</taxon>
        <taxon>Corvidae</taxon>
        <taxon>Corvus</taxon>
    </lineage>
</organism>
<reference evidence="3" key="3">
    <citation type="submission" date="2025-09" db="UniProtKB">
        <authorList>
            <consortium name="Ensembl"/>
        </authorList>
    </citation>
    <scope>IDENTIFICATION</scope>
</reference>
<evidence type="ECO:0000313" key="3">
    <source>
        <dbReference type="Ensembl" id="ENSCMUP00000030137.1"/>
    </source>
</evidence>
<sequence length="535" mass="58838">MAHLEGSLPRAQRYCSVRPAPDKFSCSSAISTVNPCCRSSFVVYPAWIAEPLTPQRCQWISHCLPSPGPAWKRLGGSGGLDSNVPVLVRGEQDGFYYRGTVKEEMESERDMFLVEFAKPLVSHGRHPVCVQKTAKDDILEYVNGMKHSLLPGDRVLAPWEPDRARYGPGTVLTGIETRDPLRASEDEEIMVHFWNDKKVKLPRGVALWIPPSLWERIVEMIHMPFTSRVKLRPSQDTNSCVFPCSPKPALIPVCALRSLAKHCLLCSPCWPDFHHHCDGGICLSACVRCICCCHPCAGAWWPLPSRSLVFPEKSEEAESSSELSPGLLELKGTKQGEAAAVATSSPSSGSEWDLKPSPMKSTVGDSAVNTGSSCLEKPRLKDSARPEGKYWKRSHHKSHSSNSGPGSCSSPCTKGQLESKAISTGNISSVAPANQCAIFETIEQTPRGQLTVKKILRDQDFKPSSREEGFAASEKQRYTASSDDKCKVTCAGDDKPDVIDLVRAHLQQSRERNDQPGFSPCTTDQVQGLKFQVLH</sequence>
<feature type="compositionally biased region" description="Polar residues" evidence="1">
    <location>
        <begin position="359"/>
        <end position="373"/>
    </location>
</feature>
<dbReference type="PANTHER" id="PTHR14343">
    <property type="entry name" value="VWFA DOMAIN-CONTAINING PROTEIN"/>
    <property type="match status" value="1"/>
</dbReference>
<keyword evidence="4" id="KW-1185">Reference proteome</keyword>
<protein>
    <recommendedName>
        <fullName evidence="2">DUF4537 domain-containing protein</fullName>
    </recommendedName>
</protein>
<dbReference type="Proteomes" id="UP000694553">
    <property type="component" value="Unassembled WGS sequence"/>
</dbReference>
<feature type="region of interest" description="Disordered" evidence="1">
    <location>
        <begin position="461"/>
        <end position="481"/>
    </location>
</feature>
<evidence type="ECO:0000313" key="4">
    <source>
        <dbReference type="Proteomes" id="UP000694553"/>
    </source>
</evidence>
<evidence type="ECO:0000259" key="2">
    <source>
        <dbReference type="Pfam" id="PF15057"/>
    </source>
</evidence>
<reference evidence="3" key="2">
    <citation type="submission" date="2025-08" db="UniProtKB">
        <authorList>
            <consortium name="Ensembl"/>
        </authorList>
    </citation>
    <scope>IDENTIFICATION</scope>
</reference>
<feature type="compositionally biased region" description="Low complexity" evidence="1">
    <location>
        <begin position="400"/>
        <end position="412"/>
    </location>
</feature>
<dbReference type="AlphaFoldDB" id="A0A8U7N9W0"/>
<name>A0A8U7N9W0_CORMO</name>
<dbReference type="Pfam" id="PF15057">
    <property type="entry name" value="DUF4537"/>
    <property type="match status" value="1"/>
</dbReference>
<dbReference type="OrthoDB" id="6241467at2759"/>
<dbReference type="OMA" id="DHAVNTD"/>
<accession>A0A8U7N9W0</accession>
<dbReference type="GeneID" id="116445075"/>
<dbReference type="PANTHER" id="PTHR14343:SF3">
    <property type="entry name" value="SIMILAR TO PREDICTED GENE ICRFP703B1614Q5.5"/>
    <property type="match status" value="1"/>
</dbReference>
<gene>
    <name evidence="3" type="primary">C6H11orf16</name>
</gene>
<proteinExistence type="predicted"/>
<reference evidence="4" key="1">
    <citation type="submission" date="2019-10" db="EMBL/GenBank/DDBJ databases">
        <title>Corvus moneduloides (New Caledonian crow) genome, bCorMon1, primary haplotype.</title>
        <authorList>
            <person name="Rutz C."/>
            <person name="Fungtammasan C."/>
            <person name="Mountcastle J."/>
            <person name="Formenti G."/>
            <person name="Chow W."/>
            <person name="Howe K."/>
            <person name="Steele M.P."/>
            <person name="Fernandes J."/>
            <person name="Gilbert M.T.P."/>
            <person name="Fedrigo O."/>
            <person name="Jarvis E.D."/>
            <person name="Gemmell N."/>
        </authorList>
    </citation>
    <scope>NUCLEOTIDE SEQUENCE [LARGE SCALE GENOMIC DNA]</scope>
</reference>
<dbReference type="CTD" id="133955227"/>
<dbReference type="InterPro" id="IPR032770">
    <property type="entry name" value="DUF4537"/>
</dbReference>
<dbReference type="RefSeq" id="XP_031967046.1">
    <property type="nucleotide sequence ID" value="XM_032111155.1"/>
</dbReference>
<feature type="compositionally biased region" description="Basic and acidic residues" evidence="1">
    <location>
        <begin position="376"/>
        <end position="390"/>
    </location>
</feature>